<dbReference type="KEGG" id="ccur:IAR63_09655"/>
<evidence type="ECO:0000313" key="2">
    <source>
        <dbReference type="Proteomes" id="UP000516013"/>
    </source>
</evidence>
<protein>
    <submittedName>
        <fullName evidence="1">Uncharacterized protein</fullName>
    </submittedName>
</protein>
<keyword evidence="2" id="KW-1185">Reference proteome</keyword>
<reference evidence="1 2" key="1">
    <citation type="submission" date="2020-08" db="EMBL/GenBank/DDBJ databases">
        <title>Complete genome sequence of Raphidiopsis curvispora isolated from drinking water reservoir in South Korea.</title>
        <authorList>
            <person name="Jeong J."/>
        </authorList>
    </citation>
    <scope>NUCLEOTIDE SEQUENCE [LARGE SCALE GENOMIC DNA]</scope>
    <source>
        <strain evidence="1 2">GIHE-G1</strain>
    </source>
</reference>
<sequence length="128" mass="14832">MVKYTFHLKPEGSPSESYSYSLELNHMEEDAPEKVFTPLVRENIRKTLQDLSLSAIRDYQLNQIIQTWTQDIKQGYRFSSLSLHLRLLIDENIDQLQEDGNQEVPQMITPDISDIQPQSGILPPLNFV</sequence>
<dbReference type="EMBL" id="CP060822">
    <property type="protein sequence ID" value="QNP28209.1"/>
    <property type="molecule type" value="Genomic_DNA"/>
</dbReference>
<accession>A0A7H0EWP3</accession>
<proteinExistence type="predicted"/>
<organism evidence="1 2">
    <name type="scientific">Cylindrospermopsis curvispora GIHE-G1</name>
    <dbReference type="NCBI Taxonomy" id="2666332"/>
    <lineage>
        <taxon>Bacteria</taxon>
        <taxon>Bacillati</taxon>
        <taxon>Cyanobacteriota</taxon>
        <taxon>Cyanophyceae</taxon>
        <taxon>Nostocales</taxon>
        <taxon>Aphanizomenonaceae</taxon>
        <taxon>Cylindrospermopsis</taxon>
    </lineage>
</organism>
<dbReference type="AlphaFoldDB" id="A0A7H0EWP3"/>
<dbReference type="RefSeq" id="WP_187705117.1">
    <property type="nucleotide sequence ID" value="NZ_CP060822.1"/>
</dbReference>
<dbReference type="Proteomes" id="UP000516013">
    <property type="component" value="Chromosome"/>
</dbReference>
<name>A0A7H0EWP3_9CYAN</name>
<gene>
    <name evidence="1" type="ORF">IAR63_09655</name>
</gene>
<evidence type="ECO:0000313" key="1">
    <source>
        <dbReference type="EMBL" id="QNP28209.1"/>
    </source>
</evidence>